<dbReference type="AlphaFoldDB" id="A0A3B1E7F7"/>
<protein>
    <recommendedName>
        <fullName evidence="2">EF-hand domain-containing protein</fullName>
    </recommendedName>
</protein>
<accession>A0A3B1E7F7</accession>
<organism evidence="1">
    <name type="scientific">hydrothermal vent metagenome</name>
    <dbReference type="NCBI Taxonomy" id="652676"/>
    <lineage>
        <taxon>unclassified sequences</taxon>
        <taxon>metagenomes</taxon>
        <taxon>ecological metagenomes</taxon>
    </lineage>
</organism>
<evidence type="ECO:0008006" key="2">
    <source>
        <dbReference type="Google" id="ProtNLM"/>
    </source>
</evidence>
<dbReference type="GO" id="GO:0000272">
    <property type="term" value="P:polysaccharide catabolic process"/>
    <property type="evidence" value="ECO:0007669"/>
    <property type="project" value="InterPro"/>
</dbReference>
<dbReference type="InterPro" id="IPR036439">
    <property type="entry name" value="Dockerin_dom_sf"/>
</dbReference>
<name>A0A3B1E7F7_9ZZZZ</name>
<dbReference type="Gene3D" id="1.10.1330.10">
    <property type="entry name" value="Dockerin domain"/>
    <property type="match status" value="1"/>
</dbReference>
<gene>
    <name evidence="1" type="ORF">MNBD_PLANCTO03-2340</name>
</gene>
<reference evidence="1" key="1">
    <citation type="submission" date="2018-06" db="EMBL/GenBank/DDBJ databases">
        <authorList>
            <person name="Zhirakovskaya E."/>
        </authorList>
    </citation>
    <scope>NUCLEOTIDE SEQUENCE</scope>
</reference>
<proteinExistence type="predicted"/>
<dbReference type="EMBL" id="UOGK01000264">
    <property type="protein sequence ID" value="VAX39587.1"/>
    <property type="molecule type" value="Genomic_DNA"/>
</dbReference>
<evidence type="ECO:0000313" key="1">
    <source>
        <dbReference type="EMBL" id="VAX39587.1"/>
    </source>
</evidence>
<sequence length="664" mass="69491">MNAMLVYRAAGLAAALAVMPAIAQPVVDGQKDADYGSALALQTTGTGFGDSGNTGCDAFDIGDPGAVVTGIEIAIPMFELGTPAGAIKIFAAINGGGHDFMSNQVLGGLELGTPNLGEPRNIDFGAFPGLQHVEFTPTSGATPTIDGQLDASYVQLALQTNQTAFGDNSDGTVEVGNGSELDGLYAVESGGMLYIFLTGNLESNFNKLELFIDSEAGGQNKLRGDNVDIDFDGLNRMGDDGSDNGMTFDAGFEPDYYFTCTNGGDPTTIYANFASLNGVYGDYLGSTFPGSDGTFVDGNNFYGIFATMDNSNTAGVPGYCTPAGTVDYANGSELDGLYGYVDEVNNQLFLLFTGNLQNGAGGKDSNSGNKLTVLLDVQPGGQNKLRGDNVDISFGNLNNMGDDGSGNGFTLDAGFEADYWMSIKTNNFPVYQILDAAVLRTDGKLMDFSGNSLDYGAYDGNAKMDGVQVPYDGPLLDIQDGFTPNIYCNYGPRLTQIDPFNPVDGLIGLFIDNSNIDGVTDVDVSDAGNVTTGIEIVIDLDEAGWDGVSDIKVMGFISNEDATYLSNQFLPGLPSGTDNVGNSGATRDIDMASYAGQQWVVVPLGGGDPCDFADFNSDGTVNTQDFLAYLGAWAAGNPTADCNDDGTVNTQDFLCFLGLWAGCQ</sequence>
<dbReference type="InterPro" id="IPR053783">
    <property type="entry name" value="Dockerin_dom_GC-type"/>
</dbReference>
<dbReference type="PROSITE" id="PS00018">
    <property type="entry name" value="EF_HAND_1"/>
    <property type="match status" value="2"/>
</dbReference>
<dbReference type="InterPro" id="IPR018247">
    <property type="entry name" value="EF_Hand_1_Ca_BS"/>
</dbReference>
<dbReference type="NCBIfam" id="NF041540">
    <property type="entry name" value="dockerin_GC"/>
    <property type="match status" value="1"/>
</dbReference>